<accession>A0A658QW87</accession>
<dbReference type="Proteomes" id="UP000198263">
    <property type="component" value="Unassembled WGS sequence"/>
</dbReference>
<protein>
    <submittedName>
        <fullName evidence="1">Transcriptional regulator</fullName>
    </submittedName>
</protein>
<name>A0A658QW87_9BURK</name>
<proteinExistence type="predicted"/>
<gene>
    <name evidence="1" type="ORF">AWB72_02264</name>
</gene>
<dbReference type="OrthoDB" id="9814791at2"/>
<comment type="caution">
    <text evidence="1">The sequence shown here is derived from an EMBL/GenBank/DDBJ whole genome shotgun (WGS) entry which is preliminary data.</text>
</comment>
<sequence length="186" mass="20753">MKTVRWAQLDGTGLEHLTLDTQADGIVIESAIVGENDGEAFGLMYRIECNMQWQVTRLAVRLAGGIAFDLRRGDDIDGAPDVWTDAEGTPQEMLNGCIDVDIMATPFTNTLPIRRLHLQPGERRVIRVVYASVPSMTVSAVDQAYTRLGPDRRYRFEGLDTGFEAEITTDDDGFVIDYPGLFRRIV</sequence>
<dbReference type="AlphaFoldDB" id="A0A658QW87"/>
<reference evidence="1 2" key="1">
    <citation type="submission" date="2016-01" db="EMBL/GenBank/DDBJ databases">
        <authorList>
            <person name="Peeters C."/>
        </authorList>
    </citation>
    <scope>NUCLEOTIDE SEQUENCE [LARGE SCALE GENOMIC DNA]</scope>
    <source>
        <strain evidence="1">LMG 29315</strain>
    </source>
</reference>
<organism evidence="1 2">
    <name type="scientific">Caballeronia concitans</name>
    <dbReference type="NCBI Taxonomy" id="1777133"/>
    <lineage>
        <taxon>Bacteria</taxon>
        <taxon>Pseudomonadati</taxon>
        <taxon>Pseudomonadota</taxon>
        <taxon>Betaproteobacteria</taxon>
        <taxon>Burkholderiales</taxon>
        <taxon>Burkholderiaceae</taxon>
        <taxon>Caballeronia</taxon>
    </lineage>
</organism>
<dbReference type="SUPFAM" id="SSF159275">
    <property type="entry name" value="PA1994-like"/>
    <property type="match status" value="1"/>
</dbReference>
<dbReference type="Pfam" id="PF06475">
    <property type="entry name" value="Glycolipid_bind"/>
    <property type="match status" value="1"/>
</dbReference>
<dbReference type="InterPro" id="IPR009467">
    <property type="entry name" value="Glycolipid-bd_prot_put"/>
</dbReference>
<dbReference type="EMBL" id="FCNV02000003">
    <property type="protein sequence ID" value="SAL28111.1"/>
    <property type="molecule type" value="Genomic_DNA"/>
</dbReference>
<evidence type="ECO:0000313" key="1">
    <source>
        <dbReference type="EMBL" id="SAL28111.1"/>
    </source>
</evidence>
<keyword evidence="2" id="KW-1185">Reference proteome</keyword>
<dbReference type="RefSeq" id="WP_040052259.1">
    <property type="nucleotide sequence ID" value="NZ_FCNV02000003.1"/>
</dbReference>
<evidence type="ECO:0000313" key="2">
    <source>
        <dbReference type="Proteomes" id="UP000198263"/>
    </source>
</evidence>